<dbReference type="RefSeq" id="WP_153447400.1">
    <property type="nucleotide sequence ID" value="NZ_CP045699.1"/>
</dbReference>
<name>A0A5Q0TEX4_9VIBR</name>
<dbReference type="InterPro" id="IPR025130">
    <property type="entry name" value="DUF4056"/>
</dbReference>
<keyword evidence="2" id="KW-1185">Reference proteome</keyword>
<dbReference type="Pfam" id="PF13265">
    <property type="entry name" value="DUF4056"/>
    <property type="match status" value="1"/>
</dbReference>
<evidence type="ECO:0000313" key="1">
    <source>
        <dbReference type="EMBL" id="QGA65251.1"/>
    </source>
</evidence>
<reference evidence="1 2" key="1">
    <citation type="submission" date="2019-10" db="EMBL/GenBank/DDBJ databases">
        <title>Vibrio sp. nov., isolated from Coralline algae surface.</title>
        <authorList>
            <person name="Geng Y."/>
            <person name="Zhang X."/>
        </authorList>
    </citation>
    <scope>NUCLEOTIDE SEQUENCE [LARGE SCALE GENOMIC DNA]</scope>
    <source>
        <strain evidence="1 2">SM1977</strain>
    </source>
</reference>
<dbReference type="EMBL" id="CP045699">
    <property type="protein sequence ID" value="QGA65251.1"/>
    <property type="molecule type" value="Genomic_DNA"/>
</dbReference>
<protein>
    <submittedName>
        <fullName evidence="1">DUF4056 domain-containing protein</fullName>
    </submittedName>
</protein>
<dbReference type="PROSITE" id="PS51257">
    <property type="entry name" value="PROKAR_LIPOPROTEIN"/>
    <property type="match status" value="1"/>
</dbReference>
<accession>A0A5Q0TEX4</accession>
<organism evidence="1 2">
    <name type="scientific">Vibrio algicola</name>
    <dbReference type="NCBI Taxonomy" id="2662262"/>
    <lineage>
        <taxon>Bacteria</taxon>
        <taxon>Pseudomonadati</taxon>
        <taxon>Pseudomonadota</taxon>
        <taxon>Gammaproteobacteria</taxon>
        <taxon>Vibrionales</taxon>
        <taxon>Vibrionaceae</taxon>
        <taxon>Vibrio</taxon>
    </lineage>
</organism>
<dbReference type="AlphaFoldDB" id="A0A5Q0TEX4"/>
<dbReference type="Proteomes" id="UP000348942">
    <property type="component" value="Chromosome 1"/>
</dbReference>
<evidence type="ECO:0000313" key="2">
    <source>
        <dbReference type="Proteomes" id="UP000348942"/>
    </source>
</evidence>
<sequence>MKNTPWIFACLLFGVTGCSSNSWQETTQPQASDVAQILASAKPIRQDTISSATSFELPTEVRPCCAFGNRQRVEVGKIKVPFFQLPNTADIDALGLHIYGSSQFSMRKSDDSNVVEGEHNGILYTVKGGFIDLAHVRDTADNTVGLFYKIYPKLGQEFSIELEPELGARSIHFKAFPTEHLTEQQKRTLSIELAAYYAFKMAQGHEISQWHGFKSFPLFPELVSAYSLEDLYSNMLGAKLASKLVIDNLALSLNSYNRNMTVWIQQALEYLQPLNKELSSAAFNAVDGIWWDSHVPIPQKYMILKRNYQLTMQQTPALLTRSIINQGDNTDLDPVIPDDIKPLTLSLTDRDFNIVFDDISSMSMKIENRYLDSFSDHIPANLYPDNTLDSKVYPQIGLYDQQFDKKEYQAIMDKREQKLQ</sequence>
<gene>
    <name evidence="1" type="ORF">GFB47_07380</name>
</gene>
<proteinExistence type="predicted"/>